<evidence type="ECO:0000256" key="1">
    <source>
        <dbReference type="SAM" id="MobiDB-lite"/>
    </source>
</evidence>
<evidence type="ECO:0000313" key="4">
    <source>
        <dbReference type="EMBL" id="SDE53886.1"/>
    </source>
</evidence>
<dbReference type="AlphaFoldDB" id="A0A1G7DRT8"/>
<protein>
    <submittedName>
        <fullName evidence="4">CO or xanthine dehydrogenase, Mo-binding subunit</fullName>
    </submittedName>
</protein>
<dbReference type="Pfam" id="PF20256">
    <property type="entry name" value="MoCoBD_2"/>
    <property type="match status" value="1"/>
</dbReference>
<feature type="region of interest" description="Disordered" evidence="1">
    <location>
        <begin position="1"/>
        <end position="25"/>
    </location>
</feature>
<evidence type="ECO:0000259" key="2">
    <source>
        <dbReference type="Pfam" id="PF02738"/>
    </source>
</evidence>
<dbReference type="InterPro" id="IPR037165">
    <property type="entry name" value="AldOxase/xan_DH_Mopterin-bd_sf"/>
</dbReference>
<keyword evidence="5" id="KW-1185">Reference proteome</keyword>
<proteinExistence type="predicted"/>
<dbReference type="GO" id="GO:0016491">
    <property type="term" value="F:oxidoreductase activity"/>
    <property type="evidence" value="ECO:0007669"/>
    <property type="project" value="InterPro"/>
</dbReference>
<accession>A0A1G7DRT8</accession>
<dbReference type="GO" id="GO:0005506">
    <property type="term" value="F:iron ion binding"/>
    <property type="evidence" value="ECO:0007669"/>
    <property type="project" value="InterPro"/>
</dbReference>
<dbReference type="SUPFAM" id="SSF56003">
    <property type="entry name" value="Molybdenum cofactor-binding domain"/>
    <property type="match status" value="1"/>
</dbReference>
<sequence length="964" mass="102821">MKKSPSQCFGERNTEGTTSSPSIAIGPQSGLSRRSFIKNVAGAFVTVNVFSLASGIAARASEGTWEPPLGRDGWMGPPGVANARIDGYAKVTGQKIYARDYHVSDMEGWPGTEAPVMIIRAINVDDAFIGLDMSMLPPDLRPERVIYGEQVEGKVELTNTIIHDQHLDQVEDRMRAAQKKRLESGSSTSETEGITLPGDFMWPFIVPRGAGAAFYGQPVAFLIFKDRATYLGAKKKIQFVDSFQQYGAPVKDPLIPPLSPLTNYVRVAGDGPEDTFSYSQNGYDDNYNEEANNYRRQIEQAIADNTASSTWKAYGSDFSMQAMDPMFMEPESGLGWYDASTKTLNLVVGTQSPDGDIGTLLGMFEDSEISVSTVNLFSCYPGGGFGGRDSSVFTLNLGIAAVMSGGSPVRLAYDRFEQFQSGLKRHACKGTTQVAFDTTGKVQALTSNMQFDSGGRRNLSPYVAQLAGVCAGGSYNIPLSAIFSEALYSTNVSGGSQRGFGGPQAYFIIESLFDEAARDFSVSPFDIRRTNITGPGDRTVVGGPITQSLQFGNILDMAEADPIWQNRAADRARWAREGLSYGVGFAVSNQAYGTSGDGVLAAVAMDAEGNFTVRTNAVDMGNGSATTLAVVIGETLGANAERVELGNADLWDALQMQYGSKNGSWDDNNWTPKSVGSSSACLTAFHQVHAAVESAKALFDCGIFPAAQALWGAGANDLKPSDTAWVDGQLTVKAGGFPGLTHKQLASQIMESGGVSSVLGHAYFQETWAKGTFSVQGTSHTWGLDGIALTYGANNSFTPNYRTSVVRTCPAASSYVRTVFAPCGNLIGVTVDPRTGDVVMRASASFLNAGKIHVEGLVSGQSQGGVAMAMGWTLLEDMPPGPEGPASGDWNLNRYFVAKAKDVPLDQRLITLTPEGDEKTGRGIAEAVMCSVAPAISNAIYDATGARMRDLPITPQKMREALNG</sequence>
<dbReference type="PANTHER" id="PTHR11908:SF123">
    <property type="entry name" value="ALDEHYDE OXIDOREDUCTASE MOLYBDENUM-BINDING SUBUNIT PAOC"/>
    <property type="match status" value="1"/>
</dbReference>
<dbReference type="RefSeq" id="WP_068304721.1">
    <property type="nucleotide sequence ID" value="NZ_FNAK01000007.1"/>
</dbReference>
<name>A0A1G7DRT8_9PROT</name>
<dbReference type="InterPro" id="IPR046867">
    <property type="entry name" value="AldOxase/xan_DH_MoCoBD2"/>
</dbReference>
<dbReference type="STRING" id="637679.GCA_001550055_02093"/>
<dbReference type="PROSITE" id="PS51318">
    <property type="entry name" value="TAT"/>
    <property type="match status" value="1"/>
</dbReference>
<dbReference type="EMBL" id="FNAK01000007">
    <property type="protein sequence ID" value="SDE53886.1"/>
    <property type="molecule type" value="Genomic_DNA"/>
</dbReference>
<evidence type="ECO:0000259" key="3">
    <source>
        <dbReference type="Pfam" id="PF20256"/>
    </source>
</evidence>
<dbReference type="PANTHER" id="PTHR11908">
    <property type="entry name" value="XANTHINE DEHYDROGENASE"/>
    <property type="match status" value="1"/>
</dbReference>
<dbReference type="OrthoDB" id="6177861at2"/>
<dbReference type="InterPro" id="IPR008274">
    <property type="entry name" value="AldOxase/xan_DH_MoCoBD1"/>
</dbReference>
<reference evidence="4 5" key="1">
    <citation type="submission" date="2016-10" db="EMBL/GenBank/DDBJ databases">
        <authorList>
            <person name="de Groot N.N."/>
        </authorList>
    </citation>
    <scope>NUCLEOTIDE SEQUENCE [LARGE SCALE GENOMIC DNA]</scope>
    <source>
        <strain evidence="4 5">CGMCC 1.9109</strain>
    </source>
</reference>
<feature type="domain" description="Aldehyde oxidase/xanthine dehydrogenase second molybdopterin binding" evidence="3">
    <location>
        <begin position="563"/>
        <end position="904"/>
    </location>
</feature>
<dbReference type="Gene3D" id="3.30.365.10">
    <property type="entry name" value="Aldehyde oxidase/xanthine dehydrogenase, molybdopterin binding domain"/>
    <property type="match status" value="4"/>
</dbReference>
<dbReference type="Proteomes" id="UP000183685">
    <property type="component" value="Unassembled WGS sequence"/>
</dbReference>
<gene>
    <name evidence="4" type="ORF">SAMN04488071_3214</name>
</gene>
<organism evidence="4 5">
    <name type="scientific">Kordiimonas lacus</name>
    <dbReference type="NCBI Taxonomy" id="637679"/>
    <lineage>
        <taxon>Bacteria</taxon>
        <taxon>Pseudomonadati</taxon>
        <taxon>Pseudomonadota</taxon>
        <taxon>Alphaproteobacteria</taxon>
        <taxon>Kordiimonadales</taxon>
        <taxon>Kordiimonadaceae</taxon>
        <taxon>Kordiimonas</taxon>
    </lineage>
</organism>
<feature type="domain" description="Aldehyde oxidase/xanthine dehydrogenase first molybdopterin binding" evidence="2">
    <location>
        <begin position="312"/>
        <end position="532"/>
    </location>
</feature>
<evidence type="ECO:0000313" key="5">
    <source>
        <dbReference type="Proteomes" id="UP000183685"/>
    </source>
</evidence>
<dbReference type="InterPro" id="IPR016208">
    <property type="entry name" value="Ald_Oxase/xanthine_DH-like"/>
</dbReference>
<dbReference type="Pfam" id="PF02738">
    <property type="entry name" value="MoCoBD_1"/>
    <property type="match status" value="1"/>
</dbReference>
<dbReference type="InterPro" id="IPR006311">
    <property type="entry name" value="TAT_signal"/>
</dbReference>